<proteinExistence type="predicted"/>
<comment type="caution">
    <text evidence="1">The sequence shown here is derived from an EMBL/GenBank/DDBJ whole genome shotgun (WGS) entry which is preliminary data.</text>
</comment>
<gene>
    <name evidence="1" type="ORF">HPB50_026388</name>
</gene>
<keyword evidence="2" id="KW-1185">Reference proteome</keyword>
<reference evidence="1" key="1">
    <citation type="submission" date="2020-05" db="EMBL/GenBank/DDBJ databases">
        <title>Large-scale comparative analyses of tick genomes elucidate their genetic diversity and vector capacities.</title>
        <authorList>
            <person name="Jia N."/>
            <person name="Wang J."/>
            <person name="Shi W."/>
            <person name="Du L."/>
            <person name="Sun Y."/>
            <person name="Zhan W."/>
            <person name="Jiang J."/>
            <person name="Wang Q."/>
            <person name="Zhang B."/>
            <person name="Ji P."/>
            <person name="Sakyi L.B."/>
            <person name="Cui X."/>
            <person name="Yuan T."/>
            <person name="Jiang B."/>
            <person name="Yang W."/>
            <person name="Lam T.T.-Y."/>
            <person name="Chang Q."/>
            <person name="Ding S."/>
            <person name="Wang X."/>
            <person name="Zhu J."/>
            <person name="Ruan X."/>
            <person name="Zhao L."/>
            <person name="Wei J."/>
            <person name="Que T."/>
            <person name="Du C."/>
            <person name="Cheng J."/>
            <person name="Dai P."/>
            <person name="Han X."/>
            <person name="Huang E."/>
            <person name="Gao Y."/>
            <person name="Liu J."/>
            <person name="Shao H."/>
            <person name="Ye R."/>
            <person name="Li L."/>
            <person name="Wei W."/>
            <person name="Wang X."/>
            <person name="Wang C."/>
            <person name="Yang T."/>
            <person name="Huo Q."/>
            <person name="Li W."/>
            <person name="Guo W."/>
            <person name="Chen H."/>
            <person name="Zhou L."/>
            <person name="Ni X."/>
            <person name="Tian J."/>
            <person name="Zhou Y."/>
            <person name="Sheng Y."/>
            <person name="Liu T."/>
            <person name="Pan Y."/>
            <person name="Xia L."/>
            <person name="Li J."/>
            <person name="Zhao F."/>
            <person name="Cao W."/>
        </authorList>
    </citation>
    <scope>NUCLEOTIDE SEQUENCE</scope>
    <source>
        <strain evidence="1">Hyas-2018</strain>
    </source>
</reference>
<protein>
    <submittedName>
        <fullName evidence="1">Uncharacterized protein</fullName>
    </submittedName>
</protein>
<dbReference type="Proteomes" id="UP000821845">
    <property type="component" value="Chromosome 1"/>
</dbReference>
<accession>A0ACB7TPF4</accession>
<organism evidence="1 2">
    <name type="scientific">Hyalomma asiaticum</name>
    <name type="common">Tick</name>
    <dbReference type="NCBI Taxonomy" id="266040"/>
    <lineage>
        <taxon>Eukaryota</taxon>
        <taxon>Metazoa</taxon>
        <taxon>Ecdysozoa</taxon>
        <taxon>Arthropoda</taxon>
        <taxon>Chelicerata</taxon>
        <taxon>Arachnida</taxon>
        <taxon>Acari</taxon>
        <taxon>Parasitiformes</taxon>
        <taxon>Ixodida</taxon>
        <taxon>Ixodoidea</taxon>
        <taxon>Ixodidae</taxon>
        <taxon>Hyalomminae</taxon>
        <taxon>Hyalomma</taxon>
    </lineage>
</organism>
<evidence type="ECO:0000313" key="2">
    <source>
        <dbReference type="Proteomes" id="UP000821845"/>
    </source>
</evidence>
<evidence type="ECO:0000313" key="1">
    <source>
        <dbReference type="EMBL" id="KAH6948805.1"/>
    </source>
</evidence>
<dbReference type="EMBL" id="CM023481">
    <property type="protein sequence ID" value="KAH6948805.1"/>
    <property type="molecule type" value="Genomic_DNA"/>
</dbReference>
<sequence length="689" mass="78899">MCTGVFQERLPPWQHDGASTILRKRTSPLIHHYRLANPESPVRLRRTACVKRPGSRIPRSVSFHVPVRLSTSTESNVKLSTISPLPPVDRTTEYRVFLVSVTAVTFTITVLQPLVLFHFLVQCKEPRCYEPSLAVRDSIKPSFAPCYDFYQYACSGADSPYYAKAHESLRFSAFYSISTTPTTSGSPPVITFGLGRGYMLYFAPSYHIVPFVKFLQQLQLANNFDVYIRRCAEVIGEHGMSYSRVIKAIQTVNRHFFRLPLSDALNTQIKLSTQYPLTEFWFALSKVLGKKFQTLRNVRTTYLVVDGEYAEFLSKDVFTSLDPMKISAYVGLYIVWFLSRLASHSLAYTTYVANYTDSLIDLWPRCFSDVRQLMPFAVERLYLKSHLEPSDIEHVEDMVQRISHSSRDFVISLHNITEDSETRMANRIAALGLLPYTFAMVDDVVELDRLYAHVPDQKDDNYLDNYLRLTRIIAQHMVNLLVDTAANTSRFFMPPFRMELPFMITVYNAVHLNPDNVVPPVGKSFSLNYAFIGHSVVQQAGQLFLHGPDIFNETGYNDRVWTSGYINALRRKYQCLRQLHVEQRWTDGSLPRRVLEAVVTAEILFNAYKGLRQMPRNAARFRHEAAKFGLTPEQLFFVGLCINWCQRSVQQRGLAERVCRFALPALRAFGDAFGCTKIWTPTSPEECGL</sequence>
<name>A0ACB7TPF4_HYAAI</name>